<keyword evidence="1" id="KW-0677">Repeat</keyword>
<dbReference type="SFLD" id="SFLDS00003">
    <property type="entry name" value="Haloacid_Dehalogenase"/>
    <property type="match status" value="1"/>
</dbReference>
<dbReference type="PROSITE" id="PS51352">
    <property type="entry name" value="THIOREDOXIN_2"/>
    <property type="match status" value="1"/>
</dbReference>
<dbReference type="Gene3D" id="2.120.10.30">
    <property type="entry name" value="TolB, C-terminal domain"/>
    <property type="match status" value="2"/>
</dbReference>
<dbReference type="InterPro" id="IPR023198">
    <property type="entry name" value="PGP-like_dom2"/>
</dbReference>
<dbReference type="Gene3D" id="3.40.30.10">
    <property type="entry name" value="Glutaredoxin"/>
    <property type="match status" value="1"/>
</dbReference>
<dbReference type="SFLD" id="SFLDG01129">
    <property type="entry name" value="C1.5:_HAD__Beta-PGM__Phosphata"/>
    <property type="match status" value="1"/>
</dbReference>
<feature type="repeat" description="NHL" evidence="2">
    <location>
        <begin position="812"/>
        <end position="842"/>
    </location>
</feature>
<dbReference type="InterPro" id="IPR013766">
    <property type="entry name" value="Thioredoxin_domain"/>
</dbReference>
<dbReference type="SUPFAM" id="SSF56784">
    <property type="entry name" value="HAD-like"/>
    <property type="match status" value="1"/>
</dbReference>
<dbReference type="InterPro" id="IPR011042">
    <property type="entry name" value="6-blade_b-propeller_TolB-like"/>
</dbReference>
<dbReference type="PRINTS" id="PR00413">
    <property type="entry name" value="HADHALOGNASE"/>
</dbReference>
<evidence type="ECO:0000256" key="1">
    <source>
        <dbReference type="ARBA" id="ARBA00022737"/>
    </source>
</evidence>
<dbReference type="PANTHER" id="PTHR46388">
    <property type="entry name" value="NHL REPEAT-CONTAINING PROTEIN 2"/>
    <property type="match status" value="1"/>
</dbReference>
<reference evidence="4 5" key="1">
    <citation type="journal article" date="2023" name="Life. Sci Alliance">
        <title>Evolutionary insights into 3D genome organization and epigenetic landscape of Vigna mungo.</title>
        <authorList>
            <person name="Junaid A."/>
            <person name="Singh B."/>
            <person name="Bhatia S."/>
        </authorList>
    </citation>
    <scope>NUCLEOTIDE SEQUENCE [LARGE SCALE GENOMIC DNA]</scope>
    <source>
        <strain evidence="4">Urdbean</strain>
    </source>
</reference>
<dbReference type="NCBIfam" id="TIGR01509">
    <property type="entry name" value="HAD-SF-IA-v3"/>
    <property type="match status" value="1"/>
</dbReference>
<dbReference type="InterPro" id="IPR045302">
    <property type="entry name" value="NHL2_NHL_rpt_dom"/>
</dbReference>
<dbReference type="Proteomes" id="UP001374535">
    <property type="component" value="Chromosome 6"/>
</dbReference>
<dbReference type="SMART" id="SM00135">
    <property type="entry name" value="LY"/>
    <property type="match status" value="2"/>
</dbReference>
<keyword evidence="5" id="KW-1185">Reference proteome</keyword>
<dbReference type="PROSITE" id="PS51125">
    <property type="entry name" value="NHL"/>
    <property type="match status" value="1"/>
</dbReference>
<evidence type="ECO:0000259" key="3">
    <source>
        <dbReference type="PROSITE" id="PS51352"/>
    </source>
</evidence>
<dbReference type="InterPro" id="IPR006439">
    <property type="entry name" value="HAD-SF_hydro_IA"/>
</dbReference>
<name>A0AAQ3N9W0_VIGMU</name>
<dbReference type="InterPro" id="IPR001258">
    <property type="entry name" value="NHL_repeat"/>
</dbReference>
<dbReference type="FunFam" id="3.40.30.10:FF:000320">
    <property type="entry name" value="NHL repeat-containing protein 2"/>
    <property type="match status" value="1"/>
</dbReference>
<proteinExistence type="predicted"/>
<dbReference type="FunFam" id="2.120.10.30:FF:000081">
    <property type="entry name" value="NHL repeat-containing protein 2"/>
    <property type="match status" value="1"/>
</dbReference>
<dbReference type="Gene3D" id="3.40.50.1000">
    <property type="entry name" value="HAD superfamily/HAD-like"/>
    <property type="match status" value="1"/>
</dbReference>
<evidence type="ECO:0000313" key="4">
    <source>
        <dbReference type="EMBL" id="WVZ06045.1"/>
    </source>
</evidence>
<dbReference type="InterPro" id="IPR023214">
    <property type="entry name" value="HAD_sf"/>
</dbReference>
<dbReference type="AlphaFoldDB" id="A0AAQ3N9W0"/>
<dbReference type="CDD" id="cd14951">
    <property type="entry name" value="NHL-2_like"/>
    <property type="match status" value="1"/>
</dbReference>
<evidence type="ECO:0000256" key="2">
    <source>
        <dbReference type="PROSITE-ProRule" id="PRU00504"/>
    </source>
</evidence>
<protein>
    <recommendedName>
        <fullName evidence="3">Thioredoxin domain-containing protein</fullName>
    </recommendedName>
</protein>
<dbReference type="PANTHER" id="PTHR46388:SF2">
    <property type="entry name" value="NHL REPEAT-CONTAINING PROTEIN 2"/>
    <property type="match status" value="1"/>
</dbReference>
<evidence type="ECO:0000313" key="5">
    <source>
        <dbReference type="Proteomes" id="UP001374535"/>
    </source>
</evidence>
<feature type="domain" description="Thioredoxin" evidence="3">
    <location>
        <begin position="400"/>
        <end position="546"/>
    </location>
</feature>
<dbReference type="Pfam" id="PF01436">
    <property type="entry name" value="NHL"/>
    <property type="match status" value="1"/>
</dbReference>
<dbReference type="EMBL" id="CP144695">
    <property type="protein sequence ID" value="WVZ06045.1"/>
    <property type="molecule type" value="Genomic_DNA"/>
</dbReference>
<dbReference type="SFLD" id="SFLDG01135">
    <property type="entry name" value="C1.5.6:_HAD__Beta-PGM__Phospha"/>
    <property type="match status" value="1"/>
</dbReference>
<dbReference type="InterPro" id="IPR036249">
    <property type="entry name" value="Thioredoxin-like_sf"/>
</dbReference>
<accession>A0AAQ3N9W0</accession>
<dbReference type="InterPro" id="IPR012336">
    <property type="entry name" value="Thioredoxin-like_fold"/>
</dbReference>
<gene>
    <name evidence="4" type="ORF">V8G54_019391</name>
</gene>
<dbReference type="InterPro" id="IPR036412">
    <property type="entry name" value="HAD-like_sf"/>
</dbReference>
<dbReference type="Gene3D" id="1.10.150.240">
    <property type="entry name" value="Putative phosphatase, domain 2"/>
    <property type="match status" value="1"/>
</dbReference>
<dbReference type="Pfam" id="PF13905">
    <property type="entry name" value="Thioredoxin_8"/>
    <property type="match status" value="1"/>
</dbReference>
<sequence>MAMTFETGRFHLSRPTASKHLLFAAIIKRPKPVSLPSSRFFHCRSRRLVLTQRFAVKVCAVKVEQKNVAAESGEWGKVSAVLFDMDGVLCNSEEPSRKAGVDLFAEMGVEVTVDDFVPFTGTGEANFLGGVASVKGVKGFDPEAAKKRFFEIYLDKYAKPDSGIGFPGALELISQCKSKGLKVAVASSADRVKVDANLAAAGLPLSMFDAIVSADAFKNLKPAPDIFLAASRILNVPPSECIVIEDALAGVQAAKAAQMRCIAVRTSISDAVLESAEPSFIRDDIGSVSLEDILFGGTVGYNERMQGSETLNNFAESSSTVLDGGLQGSRRDILRYGSLGIAISCLIFTLNNWKAMQYASPKAVWNQLFGVALPPLEQKDNSRYDRIQQFVNYISDLESRGNAQIVPEFPSKLDWLNTAPLQFRRDLKGKIVLLDFWTYCCINCMHVLPDLDALEKKYKDMPFVVVGVHSAKFDNEKDSEAIRNAVLRYGISHPVVNDGDMFLWRNLGISSWPTFAIVGPDGKLLAQLAGEGHRKDLDDFAEAALLYYGKQNMLDNTPISLSLEKDNDPRLLTSPLKFPGKLAVDVLNNRLFISDSNHNRIVVTDLDGNFIVQIGSSGEEGLNDGSFDDATFNRPQGLAYNAKKNILYVADTENHALREIDFVNEKVRTLAGNGTKGSDYVGGGKGGTQLLNSPWDVCFHPFEETIYIAMAGQHQIWEHNLLEATSSAFSGDGYERNLNGSSSTNTSFAQPSGLSLSQDLSKIYIADSESSSIRVVDLKTGGSQLLAGGDPMFADNLFKFGDQDGIGSDVLLQHPLGVMCANDGEIYIADSYNHKIKKLDPTSKRVSTIAGTGKAGFKDGTAVKAQLSEPAGIVEGNKGMLCLLPSTSLIVGLSHITLNESIRWNVYCESVYRGRDNVNGCGRGGWFSNIQCQLCLRCGHVATYRCPYYDQPYWLQCENVSHFAPPWNRISCPTMSSISTPSRLFIADTNNSLIRYLDLNADETELRTLELKGIQPPKPKSRSFKRLRRRASADTVPIPVDAISSNEGNLSIKISLPSEYHFSKEARSKFSVDIEPEDAVNIEPLDGFLSPEGSATLHFKRSSNSSSVGRINCKVYYCKEDEVCLYQSLLFEVPFPEGVSSPAKADVTLAHFVKPKTLTSNLLETVSPESVTP</sequence>
<dbReference type="Pfam" id="PF00702">
    <property type="entry name" value="Hydrolase"/>
    <property type="match status" value="1"/>
</dbReference>
<dbReference type="InterPro" id="IPR000033">
    <property type="entry name" value="LDLR_classB_rpt"/>
</dbReference>
<dbReference type="SUPFAM" id="SSF63825">
    <property type="entry name" value="YWTD domain"/>
    <property type="match status" value="1"/>
</dbReference>
<organism evidence="4 5">
    <name type="scientific">Vigna mungo</name>
    <name type="common">Black gram</name>
    <name type="synonym">Phaseolus mungo</name>
    <dbReference type="NCBI Taxonomy" id="3915"/>
    <lineage>
        <taxon>Eukaryota</taxon>
        <taxon>Viridiplantae</taxon>
        <taxon>Streptophyta</taxon>
        <taxon>Embryophyta</taxon>
        <taxon>Tracheophyta</taxon>
        <taxon>Spermatophyta</taxon>
        <taxon>Magnoliopsida</taxon>
        <taxon>eudicotyledons</taxon>
        <taxon>Gunneridae</taxon>
        <taxon>Pentapetalae</taxon>
        <taxon>rosids</taxon>
        <taxon>fabids</taxon>
        <taxon>Fabales</taxon>
        <taxon>Fabaceae</taxon>
        <taxon>Papilionoideae</taxon>
        <taxon>50 kb inversion clade</taxon>
        <taxon>NPAAA clade</taxon>
        <taxon>indigoferoid/millettioid clade</taxon>
        <taxon>Phaseoleae</taxon>
        <taxon>Vigna</taxon>
    </lineage>
</organism>
<dbReference type="SUPFAM" id="SSF52833">
    <property type="entry name" value="Thioredoxin-like"/>
    <property type="match status" value="1"/>
</dbReference>
<dbReference type="CDD" id="cd07505">
    <property type="entry name" value="HAD_BPGM-like"/>
    <property type="match status" value="1"/>
</dbReference>